<name>A0A3N2GYV2_9PSEU</name>
<reference evidence="1 2" key="1">
    <citation type="submission" date="2018-11" db="EMBL/GenBank/DDBJ databases">
        <title>Sequencing the genomes of 1000 actinobacteria strains.</title>
        <authorList>
            <person name="Klenk H.-P."/>
        </authorList>
    </citation>
    <scope>NUCLEOTIDE SEQUENCE [LARGE SCALE GENOMIC DNA]</scope>
    <source>
        <strain evidence="1 2">DSM 44348</strain>
    </source>
</reference>
<evidence type="ECO:0000313" key="2">
    <source>
        <dbReference type="Proteomes" id="UP000274843"/>
    </source>
</evidence>
<protein>
    <submittedName>
        <fullName evidence="1">Uncharacterized protein</fullName>
    </submittedName>
</protein>
<dbReference type="AlphaFoldDB" id="A0A3N2GYV2"/>
<dbReference type="EMBL" id="RKHY01000001">
    <property type="protein sequence ID" value="ROS41400.1"/>
    <property type="molecule type" value="Genomic_DNA"/>
</dbReference>
<organism evidence="1 2">
    <name type="scientific">Amycolatopsis thermoflava</name>
    <dbReference type="NCBI Taxonomy" id="84480"/>
    <lineage>
        <taxon>Bacteria</taxon>
        <taxon>Bacillati</taxon>
        <taxon>Actinomycetota</taxon>
        <taxon>Actinomycetes</taxon>
        <taxon>Pseudonocardiales</taxon>
        <taxon>Pseudonocardiaceae</taxon>
        <taxon>Amycolatopsis</taxon>
        <taxon>Amycolatopsis methanolica group</taxon>
    </lineage>
</organism>
<keyword evidence="2" id="KW-1185">Reference proteome</keyword>
<evidence type="ECO:0000313" key="1">
    <source>
        <dbReference type="EMBL" id="ROS41400.1"/>
    </source>
</evidence>
<proteinExistence type="predicted"/>
<dbReference type="Proteomes" id="UP000274843">
    <property type="component" value="Unassembled WGS sequence"/>
</dbReference>
<accession>A0A3N2GYV2</accession>
<comment type="caution">
    <text evidence="1">The sequence shown here is derived from an EMBL/GenBank/DDBJ whole genome shotgun (WGS) entry which is preliminary data.</text>
</comment>
<gene>
    <name evidence="1" type="ORF">EDD35_3757</name>
</gene>
<sequence length="473" mass="52375">MVKLTSVSISSNEHGKMSFRATLQECNEVTGVNVTMYSEDVVDSEFLFSGWLTLRDGNWGIEHDLPTTIERLVEVSLHVNGKPVETDPEVSLIFLQPSNGGTWRNGTPAEEKRSQLAEERERVFSVPIGSYDEGLIHFYVVALLENIQLSRVMRVPGIELIPLAESNLGQDAAELLNAVIAQMGFTHGIDPSAWVHMLNVRRPAAILRASEVRANDANSAIEAVYSAATKLIDLITFLRDARPKIIGGIIGQQIDQSLQYHNFWIAGSSYSGNRLSGFLAGESPHALVNHWSNLDKDSRTELWLSLFSDALHDERWDYKVFRLFNLLEGAAKELLSSKTVVADATGTALLMDDGKPYTVKQARGAVFMLLRRVAQNAGVSESSFVSNAVMQTPLWDEVKVWTSVRNAVAHRGSWRRSTGTPLTKSDREIEDYFRSVGHDGSLESGINATIQALREAVKTFIRIALLGKADTLH</sequence>